<evidence type="ECO:0000313" key="1">
    <source>
        <dbReference type="EMBL" id="SFN70712.1"/>
    </source>
</evidence>
<reference evidence="2" key="1">
    <citation type="submission" date="2016-10" db="EMBL/GenBank/DDBJ databases">
        <authorList>
            <person name="Varghese N."/>
            <person name="Submissions S."/>
        </authorList>
    </citation>
    <scope>NUCLEOTIDE SEQUENCE [LARGE SCALE GENOMIC DNA]</scope>
    <source>
        <strain evidence="2">N6PO6</strain>
    </source>
</reference>
<proteinExistence type="predicted"/>
<accession>A0A1I5B7M4</accession>
<name>A0A1I5B7M4_9GAMM</name>
<evidence type="ECO:0008006" key="3">
    <source>
        <dbReference type="Google" id="ProtNLM"/>
    </source>
</evidence>
<dbReference type="OrthoDB" id="6512503at2"/>
<keyword evidence="2" id="KW-1185">Reference proteome</keyword>
<gene>
    <name evidence="1" type="ORF">SAMN05216516_1158</name>
</gene>
<dbReference type="EMBL" id="FOVC01000015">
    <property type="protein sequence ID" value="SFN70712.1"/>
    <property type="molecule type" value="Genomic_DNA"/>
</dbReference>
<evidence type="ECO:0000313" key="2">
    <source>
        <dbReference type="Proteomes" id="UP000242222"/>
    </source>
</evidence>
<protein>
    <recommendedName>
        <fullName evidence="3">NAD(+)--protein-arginine ADP-ribosyltransferase</fullName>
    </recommendedName>
</protein>
<dbReference type="Proteomes" id="UP000242222">
    <property type="component" value="Unassembled WGS sequence"/>
</dbReference>
<dbReference type="Gene3D" id="3.90.176.10">
    <property type="entry name" value="Toxin ADP-ribosyltransferase, Chain A, domain 1"/>
    <property type="match status" value="1"/>
</dbReference>
<dbReference type="AlphaFoldDB" id="A0A1I5B7M4"/>
<organism evidence="1 2">
    <name type="scientific">Izhakiella capsodis</name>
    <dbReference type="NCBI Taxonomy" id="1367852"/>
    <lineage>
        <taxon>Bacteria</taxon>
        <taxon>Pseudomonadati</taxon>
        <taxon>Pseudomonadota</taxon>
        <taxon>Gammaproteobacteria</taxon>
        <taxon>Enterobacterales</taxon>
        <taxon>Erwiniaceae</taxon>
        <taxon>Izhakiella</taxon>
    </lineage>
</organism>
<dbReference type="RefSeq" id="WP_092879764.1">
    <property type="nucleotide sequence ID" value="NZ_FOVC01000015.1"/>
</dbReference>
<dbReference type="STRING" id="1367852.SAMN05216516_1158"/>
<sequence>MPYELRVLNAKNNEWIKRLDQKQSSLQEKKKLNTLIINQGANSTNSDKKNFAKTILSVLALMNNITPSNASLAAPQTYRDREYYNNSDGKKNLYSAEGEVFQSYKNPTQVKDKNQFISSSITDQIINEIESIKSKEIYSGESHARLRRHVLPSITTTTEPTPKDDSVVAEKIDLSCIDRRNNLSIADMFRQIGNTLKNPVSELAKESQVIHYYNKFNRCPSEKELNRIIKVTTIVDGVISTITSLMPESAPLLIVQRVGGPLFKMIADQIDNKDLDMNNFEELNESAINLGKMMVDKVLKSTHLTDDTELDIPKGIILEKNKIFVDIHHVKREVKYIDNKAMANYDGKYREIAYNRESNKWYKVIKSKPVSAILPGKEAPESVFFIGIKNGLPTYKRVNSDTGRAYGKGYTFFESNGQWRVNHKSNKISGVNNFELIKSQPLNSKDITLHRSGLFTTLDSDGKKTGDLILMHNRKGYPVTELSQDKYYMMQEGDNVLILENEIKNDKFNVIKNDLVDNIEEEDYFDNSWCLPKIGRKILVNPEISCSDTPQLLSDSINYRINAQFSNNDIVRDFNVQYKGLNGMDTESRMAVKERIDDTIFFEQQKIVLYQDPIDATNYERIFSNSEIEISENDSFFSDDSDRNIPYTPLLTKNEKLAVRRWTAIDDNLNEAFSDGMPETYAMDIESKNYDLNKKLAHGENLGIDDRNMVRLLDSALNKIPSQKGEYIRVSEYDNLVTPWDNEIKPGDIVTNYPCFMSVSSDQDYLSQSNGLSENTKVSVYLRFEKTESAKPLLKGVASLTNENESLFKRNSAFKVKQIAISNEVTAGNRDGLVNKRIVVTLDESNLPESREAKNIHTGNMITVPLLN</sequence>
<dbReference type="SUPFAM" id="SSF56399">
    <property type="entry name" value="ADP-ribosylation"/>
    <property type="match status" value="1"/>
</dbReference>